<gene>
    <name evidence="4" type="primary">FAM83F</name>
    <name evidence="4" type="ORF">AMEX_G7532</name>
</gene>
<protein>
    <submittedName>
        <fullName evidence="5">Family with sequence similarity 83 member F</fullName>
    </submittedName>
    <submittedName>
        <fullName evidence="4">Protein FAM83F</fullName>
    </submittedName>
</protein>
<dbReference type="AlphaFoldDB" id="A0A8B9H3L8"/>
<evidence type="ECO:0000313" key="6">
    <source>
        <dbReference type="Proteomes" id="UP000694621"/>
    </source>
</evidence>
<feature type="domain" description="Scaffolding anchor of CK1" evidence="3">
    <location>
        <begin position="77"/>
        <end position="361"/>
    </location>
</feature>
<evidence type="ECO:0000313" key="4">
    <source>
        <dbReference type="EMBL" id="KAG9277522.1"/>
    </source>
</evidence>
<comment type="similarity">
    <text evidence="1">Belongs to the FAM83 family.</text>
</comment>
<evidence type="ECO:0000259" key="3">
    <source>
        <dbReference type="Pfam" id="PF07894"/>
    </source>
</evidence>
<accession>A0A8B9H3L8</accession>
<reference evidence="5" key="2">
    <citation type="submission" date="2025-05" db="UniProtKB">
        <authorList>
            <consortium name="Ensembl"/>
        </authorList>
    </citation>
    <scope>IDENTIFICATION</scope>
</reference>
<dbReference type="InterPro" id="IPR012461">
    <property type="entry name" value="SACK1"/>
</dbReference>
<dbReference type="GO" id="GO:0019901">
    <property type="term" value="F:protein kinase binding"/>
    <property type="evidence" value="ECO:0007669"/>
    <property type="project" value="TreeGrafter"/>
</dbReference>
<evidence type="ECO:0000313" key="5">
    <source>
        <dbReference type="Ensembl" id="ENSAMXP00005007374.1"/>
    </source>
</evidence>
<dbReference type="PANTHER" id="PTHR16181">
    <property type="entry name" value="PROTEIN FAM83A-RELATED"/>
    <property type="match status" value="1"/>
</dbReference>
<dbReference type="Proteomes" id="UP000752171">
    <property type="component" value="Unassembled WGS sequence"/>
</dbReference>
<feature type="compositionally biased region" description="Basic and acidic residues" evidence="2">
    <location>
        <begin position="148"/>
        <end position="163"/>
    </location>
</feature>
<dbReference type="Pfam" id="PF07894">
    <property type="entry name" value="SACK1"/>
    <property type="match status" value="1"/>
</dbReference>
<dbReference type="Proteomes" id="UP000694621">
    <property type="component" value="Unplaced"/>
</dbReference>
<dbReference type="SUPFAM" id="SSF56024">
    <property type="entry name" value="Phospholipase D/nuclease"/>
    <property type="match status" value="1"/>
</dbReference>
<feature type="region of interest" description="Disordered" evidence="2">
    <location>
        <begin position="431"/>
        <end position="570"/>
    </location>
</feature>
<dbReference type="Ensembl" id="ENSAMXT00005008317.1">
    <property type="protein sequence ID" value="ENSAMXP00005007374.1"/>
    <property type="gene ID" value="ENSAMXG00005004412.1"/>
</dbReference>
<dbReference type="InterPro" id="IPR050944">
    <property type="entry name" value="FAM83"/>
</dbReference>
<feature type="compositionally biased region" description="Acidic residues" evidence="2">
    <location>
        <begin position="137"/>
        <end position="147"/>
    </location>
</feature>
<dbReference type="GO" id="GO:0007165">
    <property type="term" value="P:signal transduction"/>
    <property type="evidence" value="ECO:0007669"/>
    <property type="project" value="TreeGrafter"/>
</dbReference>
<sequence>MSVVLFTYHTPPTTRLASTLPYLGLPESITQVSSRQHCELNTRQHERSYRTCVGNREPPRAMAESQLAFMEDGHVNENIPESKPEFYYSEEHRVALEILLREGDGAFKTRLAEDKAKDFLSAREIKVIRSSVLQYDTNEETQEEEEEKRETAREAERSARGRAGDTPSLRSTYWPQMSDTEVPGLDLGWPHGGFFRGVTRVAVHTHPPKENGPHVKEVVRRLIQEASKVIAIVMDLLTDLQILQDLLDASSKRRVPVYIILDIQGVPHFLDMCNRLQVNSQQLQYIRTRTVRGIGMGLSFGRIPGSLCSKYMLIDGDKVMFGSYSFSWSSSRMDRNMITIMSGQIVDFYDNDFRELYAISEKLDLFKEFHISKTNTGTLGRAPVPKRPTLPATSRFQVSLGDAGTLKVPEHKYYNPKYMLAFAEIPGPRGSLPDLSGKKQAEASPEELASERTPVQGGSEKMNTLARTASPAAEGTMKKFSLFNKKTRNSQKSKSKSKDGAGAAEAGEEGSPCASFISNSALEDRTNSPHSKAKNKKLNKKSSSSQQTVNSQAEQGSKGRKRSKNKCSQS</sequence>
<feature type="compositionally biased region" description="Basic residues" evidence="2">
    <location>
        <begin position="485"/>
        <end position="495"/>
    </location>
</feature>
<feature type="compositionally biased region" description="Basic residues" evidence="2">
    <location>
        <begin position="558"/>
        <end position="570"/>
    </location>
</feature>
<evidence type="ECO:0000256" key="2">
    <source>
        <dbReference type="SAM" id="MobiDB-lite"/>
    </source>
</evidence>
<organism evidence="5 6">
    <name type="scientific">Astyanax mexicanus</name>
    <name type="common">Blind cave fish</name>
    <name type="synonym">Astyanax fasciatus mexicanus</name>
    <dbReference type="NCBI Taxonomy" id="7994"/>
    <lineage>
        <taxon>Eukaryota</taxon>
        <taxon>Metazoa</taxon>
        <taxon>Chordata</taxon>
        <taxon>Craniata</taxon>
        <taxon>Vertebrata</taxon>
        <taxon>Euteleostomi</taxon>
        <taxon>Actinopterygii</taxon>
        <taxon>Neopterygii</taxon>
        <taxon>Teleostei</taxon>
        <taxon>Ostariophysi</taxon>
        <taxon>Characiformes</taxon>
        <taxon>Characoidei</taxon>
        <taxon>Acestrorhamphidae</taxon>
        <taxon>Acestrorhamphinae</taxon>
        <taxon>Astyanax</taxon>
    </lineage>
</organism>
<proteinExistence type="inferred from homology"/>
<name>A0A8B9H3L8_ASTMX</name>
<dbReference type="PANTHER" id="PTHR16181:SF17">
    <property type="entry name" value="FAMILY WITH SEQUENCE SIMILARITY 83 MEMBER FB"/>
    <property type="match status" value="1"/>
</dbReference>
<dbReference type="EMBL" id="JAICCE010000005">
    <property type="protein sequence ID" value="KAG9277522.1"/>
    <property type="molecule type" value="Genomic_DNA"/>
</dbReference>
<feature type="compositionally biased region" description="Low complexity" evidence="2">
    <location>
        <begin position="500"/>
        <end position="511"/>
    </location>
</feature>
<feature type="compositionally biased region" description="Basic residues" evidence="2">
    <location>
        <begin position="531"/>
        <end position="540"/>
    </location>
</feature>
<reference evidence="4 7" key="1">
    <citation type="submission" date="2021-07" db="EMBL/GenBank/DDBJ databases">
        <authorList>
            <person name="Imarazene B."/>
            <person name="Zahm M."/>
            <person name="Klopp C."/>
            <person name="Cabau C."/>
            <person name="Beille S."/>
            <person name="Jouanno E."/>
            <person name="Castinel A."/>
            <person name="Lluch J."/>
            <person name="Gil L."/>
            <person name="Kuchtly C."/>
            <person name="Lopez Roques C."/>
            <person name="Donnadieu C."/>
            <person name="Parrinello H."/>
            <person name="Journot L."/>
            <person name="Du K."/>
            <person name="Schartl M."/>
            <person name="Retaux S."/>
            <person name="Guiguen Y."/>
        </authorList>
    </citation>
    <scope>NUCLEOTIDE SEQUENCE [LARGE SCALE GENOMIC DNA]</scope>
    <source>
        <strain evidence="4">Pach_M1</strain>
        <tissue evidence="4">Testis</tissue>
    </source>
</reference>
<dbReference type="Gene3D" id="3.30.870.10">
    <property type="entry name" value="Endonuclease Chain A"/>
    <property type="match status" value="1"/>
</dbReference>
<feature type="compositionally biased region" description="Polar residues" evidence="2">
    <location>
        <begin position="546"/>
        <end position="555"/>
    </location>
</feature>
<evidence type="ECO:0000313" key="7">
    <source>
        <dbReference type="Proteomes" id="UP000752171"/>
    </source>
</evidence>
<feature type="region of interest" description="Disordered" evidence="2">
    <location>
        <begin position="136"/>
        <end position="175"/>
    </location>
</feature>
<evidence type="ECO:0000256" key="1">
    <source>
        <dbReference type="ARBA" id="ARBA00006937"/>
    </source>
</evidence>